<reference evidence="7 8" key="2">
    <citation type="journal article" date="2015" name="Syst. Appl. Microbiol.">
        <title>Nitrincola nitratireducens sp. nov. isolated from a haloalkaline crater lake.</title>
        <authorList>
            <person name="Singh A."/>
            <person name="Vaidya B."/>
            <person name="Tanuku N.R."/>
            <person name="Pinnaka A.K."/>
        </authorList>
    </citation>
    <scope>NUCLEOTIDE SEQUENCE [LARGE SCALE GENOMIC DNA]</scope>
    <source>
        <strain evidence="7 8">AK23</strain>
    </source>
</reference>
<evidence type="ECO:0000313" key="8">
    <source>
        <dbReference type="Proteomes" id="UP000019464"/>
    </source>
</evidence>
<organism evidence="7 8">
    <name type="scientific">Nitrincola nitratireducens</name>
    <dbReference type="NCBI Taxonomy" id="1229521"/>
    <lineage>
        <taxon>Bacteria</taxon>
        <taxon>Pseudomonadati</taxon>
        <taxon>Pseudomonadota</taxon>
        <taxon>Gammaproteobacteria</taxon>
        <taxon>Oceanospirillales</taxon>
        <taxon>Oceanospirillaceae</taxon>
        <taxon>Nitrincola</taxon>
    </lineage>
</organism>
<dbReference type="EC" id="2.7.11.1" evidence="7"/>
<dbReference type="GO" id="GO:0004674">
    <property type="term" value="F:protein serine/threonine kinase activity"/>
    <property type="evidence" value="ECO:0007669"/>
    <property type="project" value="UniProtKB-KW"/>
</dbReference>
<keyword evidence="5" id="KW-0067">ATP-binding</keyword>
<proteinExistence type="predicted"/>
<gene>
    <name evidence="7" type="primary">pknH</name>
    <name evidence="7" type="ORF">D791_03984</name>
</gene>
<dbReference type="OrthoDB" id="9768004at2"/>
<evidence type="ECO:0000313" key="7">
    <source>
        <dbReference type="EMBL" id="EXJ09078.1"/>
    </source>
</evidence>
<dbReference type="Gene3D" id="1.10.510.10">
    <property type="entry name" value="Transferase(Phosphotransferase) domain 1"/>
    <property type="match status" value="1"/>
</dbReference>
<dbReference type="Proteomes" id="UP000019464">
    <property type="component" value="Unassembled WGS sequence"/>
</dbReference>
<comment type="caution">
    <text evidence="7">The sequence shown here is derived from an EMBL/GenBank/DDBJ whole genome shotgun (WGS) entry which is preliminary data.</text>
</comment>
<keyword evidence="2 7" id="KW-0808">Transferase</keyword>
<sequence length="216" mass="25211">MRFEHPSIVKVKRYFEANGTAYILMPFYPGKALSFYIKKGIQFKPEEVEFIFDFIMQGLDLVHKTGMVHRDIKPDNILLLDSGYPLLLDFGAARQRLGEHSQQMTRVLTPPYAAYEQYITNSNIGSWTDYYGLSATLYECVTGQKVMEVMERFNTLYEGKNDPLVPIAMLAKYKHNERFIQMLINGLQVDQKARPKNYDEWKSRVHGTSKTQYLNW</sequence>
<evidence type="ECO:0000259" key="6">
    <source>
        <dbReference type="PROSITE" id="PS50011"/>
    </source>
</evidence>
<keyword evidence="3" id="KW-0547">Nucleotide-binding</keyword>
<evidence type="ECO:0000256" key="2">
    <source>
        <dbReference type="ARBA" id="ARBA00022679"/>
    </source>
</evidence>
<dbReference type="PANTHER" id="PTHR24351">
    <property type="entry name" value="RIBOSOMAL PROTEIN S6 KINASE"/>
    <property type="match status" value="1"/>
</dbReference>
<dbReference type="Pfam" id="PF00069">
    <property type="entry name" value="Pkinase"/>
    <property type="match status" value="1"/>
</dbReference>
<dbReference type="EMBL" id="AONB01000036">
    <property type="protein sequence ID" value="EXJ09078.1"/>
    <property type="molecule type" value="Genomic_DNA"/>
</dbReference>
<keyword evidence="4 7" id="KW-0418">Kinase</keyword>
<evidence type="ECO:0000256" key="4">
    <source>
        <dbReference type="ARBA" id="ARBA00022777"/>
    </source>
</evidence>
<dbReference type="AlphaFoldDB" id="W9UPE4"/>
<dbReference type="InterPro" id="IPR000719">
    <property type="entry name" value="Prot_kinase_dom"/>
</dbReference>
<evidence type="ECO:0000256" key="1">
    <source>
        <dbReference type="ARBA" id="ARBA00022527"/>
    </source>
</evidence>
<dbReference type="PROSITE" id="PS50011">
    <property type="entry name" value="PROTEIN_KINASE_DOM"/>
    <property type="match status" value="1"/>
</dbReference>
<keyword evidence="8" id="KW-1185">Reference proteome</keyword>
<keyword evidence="1" id="KW-0723">Serine/threonine-protein kinase</keyword>
<name>W9UPE4_9GAMM</name>
<dbReference type="PROSITE" id="PS00108">
    <property type="entry name" value="PROTEIN_KINASE_ST"/>
    <property type="match status" value="1"/>
</dbReference>
<feature type="domain" description="Protein kinase" evidence="6">
    <location>
        <begin position="1"/>
        <end position="214"/>
    </location>
</feature>
<accession>W9UPE4</accession>
<evidence type="ECO:0000256" key="3">
    <source>
        <dbReference type="ARBA" id="ARBA00022741"/>
    </source>
</evidence>
<dbReference type="InterPro" id="IPR008271">
    <property type="entry name" value="Ser/Thr_kinase_AS"/>
</dbReference>
<dbReference type="SUPFAM" id="SSF56112">
    <property type="entry name" value="Protein kinase-like (PK-like)"/>
    <property type="match status" value="1"/>
</dbReference>
<dbReference type="InterPro" id="IPR011009">
    <property type="entry name" value="Kinase-like_dom_sf"/>
</dbReference>
<dbReference type="SMART" id="SM00220">
    <property type="entry name" value="S_TKc"/>
    <property type="match status" value="1"/>
</dbReference>
<reference evidence="8" key="1">
    <citation type="submission" date="2012-11" db="EMBL/GenBank/DDBJ databases">
        <authorList>
            <person name="Singh A."/>
            <person name="Pinnaka A.K."/>
            <person name="Vaidya B."/>
        </authorList>
    </citation>
    <scope>NUCLEOTIDE SEQUENCE [LARGE SCALE GENOMIC DNA]</scope>
    <source>
        <strain evidence="8">AK23</strain>
    </source>
</reference>
<dbReference type="GO" id="GO:0005524">
    <property type="term" value="F:ATP binding"/>
    <property type="evidence" value="ECO:0007669"/>
    <property type="project" value="UniProtKB-KW"/>
</dbReference>
<protein>
    <submittedName>
        <fullName evidence="7">Putative serine/threonine-protein kinase pknH</fullName>
        <ecNumber evidence="7">2.7.11.1</ecNumber>
    </submittedName>
</protein>
<evidence type="ECO:0000256" key="5">
    <source>
        <dbReference type="ARBA" id="ARBA00022840"/>
    </source>
</evidence>
<dbReference type="STRING" id="1229521.D791_03984"/>